<dbReference type="RefSeq" id="WP_092655611.1">
    <property type="nucleotide sequence ID" value="NZ_LT629732.1"/>
</dbReference>
<dbReference type="EMBL" id="LT629732">
    <property type="protein sequence ID" value="SDS96614.1"/>
    <property type="molecule type" value="Genomic_DNA"/>
</dbReference>
<keyword evidence="3" id="KW-1185">Reference proteome</keyword>
<feature type="transmembrane region" description="Helical" evidence="1">
    <location>
        <begin position="7"/>
        <end position="25"/>
    </location>
</feature>
<proteinExistence type="predicted"/>
<evidence type="ECO:0000313" key="3">
    <source>
        <dbReference type="Proteomes" id="UP000198983"/>
    </source>
</evidence>
<dbReference type="Proteomes" id="UP000198983">
    <property type="component" value="Chromosome I"/>
</dbReference>
<feature type="transmembrane region" description="Helical" evidence="1">
    <location>
        <begin position="31"/>
        <end position="51"/>
    </location>
</feature>
<organism evidence="2 3">
    <name type="scientific">Actinopolymorpha singaporensis</name>
    <dbReference type="NCBI Taxonomy" id="117157"/>
    <lineage>
        <taxon>Bacteria</taxon>
        <taxon>Bacillati</taxon>
        <taxon>Actinomycetota</taxon>
        <taxon>Actinomycetes</taxon>
        <taxon>Propionibacteriales</taxon>
        <taxon>Actinopolymorphaceae</taxon>
        <taxon>Actinopolymorpha</taxon>
    </lineage>
</organism>
<gene>
    <name evidence="2" type="ORF">SAMN04489717_4524</name>
</gene>
<keyword evidence="1" id="KW-0472">Membrane</keyword>
<accession>A0A1H1WHP1</accession>
<name>A0A1H1WHP1_9ACTN</name>
<keyword evidence="1" id="KW-0812">Transmembrane</keyword>
<evidence type="ECO:0000313" key="2">
    <source>
        <dbReference type="EMBL" id="SDS96614.1"/>
    </source>
</evidence>
<dbReference type="Pfam" id="PF11298">
    <property type="entry name" value="DUF3099"/>
    <property type="match status" value="1"/>
</dbReference>
<evidence type="ECO:0000256" key="1">
    <source>
        <dbReference type="SAM" id="Phobius"/>
    </source>
</evidence>
<dbReference type="STRING" id="117157.SAMN04489717_4524"/>
<sequence>MGRRKTYLLLMGTCVGLFVLAWVVVRHFSLVAAVAMSVVAALMPPLAAIVANSRRKP</sequence>
<evidence type="ECO:0008006" key="4">
    <source>
        <dbReference type="Google" id="ProtNLM"/>
    </source>
</evidence>
<protein>
    <recommendedName>
        <fullName evidence="4">DUF3099 domain-containing protein</fullName>
    </recommendedName>
</protein>
<dbReference type="InterPro" id="IPR021449">
    <property type="entry name" value="DUF3099"/>
</dbReference>
<dbReference type="AlphaFoldDB" id="A0A1H1WHP1"/>
<reference evidence="2 3" key="1">
    <citation type="submission" date="2016-10" db="EMBL/GenBank/DDBJ databases">
        <authorList>
            <person name="de Groot N.N."/>
        </authorList>
    </citation>
    <scope>NUCLEOTIDE SEQUENCE [LARGE SCALE GENOMIC DNA]</scope>
    <source>
        <strain evidence="2 3">DSM 22024</strain>
    </source>
</reference>
<keyword evidence="1" id="KW-1133">Transmembrane helix</keyword>